<dbReference type="InterPro" id="IPR010982">
    <property type="entry name" value="Lambda_DNA-bd_dom_sf"/>
</dbReference>
<dbReference type="RefSeq" id="WP_354695585.1">
    <property type="nucleotide sequence ID" value="NZ_JAZHOG010000007.1"/>
</dbReference>
<dbReference type="AlphaFoldDB" id="A0AAW9RGZ0"/>
<evidence type="ECO:0000313" key="2">
    <source>
        <dbReference type="Proteomes" id="UP001359886"/>
    </source>
</evidence>
<dbReference type="Gene3D" id="3.10.20.860">
    <property type="match status" value="1"/>
</dbReference>
<dbReference type="Pfam" id="PF15731">
    <property type="entry name" value="MqsA_antitoxin"/>
    <property type="match status" value="1"/>
</dbReference>
<reference evidence="1 2" key="1">
    <citation type="submission" date="2024-02" db="EMBL/GenBank/DDBJ databases">
        <title>A novel Wenzhouxiangellaceae bacterium, isolated from coastal sediments.</title>
        <authorList>
            <person name="Du Z.-J."/>
            <person name="Ye Y.-Q."/>
            <person name="Zhang X.-Y."/>
        </authorList>
    </citation>
    <scope>NUCLEOTIDE SEQUENCE [LARGE SCALE GENOMIC DNA]</scope>
    <source>
        <strain evidence="1 2">CH-27</strain>
    </source>
</reference>
<name>A0AAW9RGZ0_9GAMM</name>
<proteinExistence type="predicted"/>
<dbReference type="Proteomes" id="UP001359886">
    <property type="component" value="Unassembled WGS sequence"/>
</dbReference>
<sequence>MGKNTELNCKCPECGQSTLVADTFDSSVEVNGVEYPVRGLEFSNCTNCGADPVLRDQARRNDGKFSDVRRAAQGLLTSQEIAAVRTGLGLNQRECSLLFGGGKNSFHKYESGAVCQSLAMDILLRVVASIPDAFRFIVQQRGMTELVRQELISRQKNVWTLGLPNESIKYRARVASYGFGVSEDPGAYFVMSANECVISNRAPSFGIVRKTKPEREAIPEAMDDPAEIASTYH</sequence>
<comment type="caution">
    <text evidence="1">The sequence shown here is derived from an EMBL/GenBank/DDBJ whole genome shotgun (WGS) entry which is preliminary data.</text>
</comment>
<evidence type="ECO:0000313" key="1">
    <source>
        <dbReference type="EMBL" id="MEJ8568264.1"/>
    </source>
</evidence>
<dbReference type="InterPro" id="IPR032758">
    <property type="entry name" value="MqsA/HigA-2"/>
</dbReference>
<organism evidence="1 2">
    <name type="scientific">Elongatibacter sediminis</name>
    <dbReference type="NCBI Taxonomy" id="3119006"/>
    <lineage>
        <taxon>Bacteria</taxon>
        <taxon>Pseudomonadati</taxon>
        <taxon>Pseudomonadota</taxon>
        <taxon>Gammaproteobacteria</taxon>
        <taxon>Chromatiales</taxon>
        <taxon>Wenzhouxiangellaceae</taxon>
        <taxon>Elongatibacter</taxon>
    </lineage>
</organism>
<accession>A0AAW9RGZ0</accession>
<dbReference type="EMBL" id="JAZHOG010000007">
    <property type="protein sequence ID" value="MEJ8568264.1"/>
    <property type="molecule type" value="Genomic_DNA"/>
</dbReference>
<dbReference type="InterPro" id="IPR022452">
    <property type="entry name" value="MqsA"/>
</dbReference>
<dbReference type="NCBIfam" id="TIGR03830">
    <property type="entry name" value="CxxCG_CxxCG_HTH"/>
    <property type="match status" value="1"/>
</dbReference>
<keyword evidence="2" id="KW-1185">Reference proteome</keyword>
<dbReference type="Gene3D" id="1.10.260.40">
    <property type="entry name" value="lambda repressor-like DNA-binding domains"/>
    <property type="match status" value="1"/>
</dbReference>
<dbReference type="GO" id="GO:0003677">
    <property type="term" value="F:DNA binding"/>
    <property type="evidence" value="ECO:0007669"/>
    <property type="project" value="InterPro"/>
</dbReference>
<protein>
    <submittedName>
        <fullName evidence="1">Type II TA system antitoxin MqsA family protein</fullName>
    </submittedName>
</protein>
<gene>
    <name evidence="1" type="ORF">V3330_11565</name>
</gene>